<comment type="caution">
    <text evidence="2">The sequence shown here is derived from an EMBL/GenBank/DDBJ whole genome shotgun (WGS) entry which is preliminary data.</text>
</comment>
<evidence type="ECO:0000313" key="3">
    <source>
        <dbReference type="Proteomes" id="UP001595698"/>
    </source>
</evidence>
<reference evidence="3" key="1">
    <citation type="journal article" date="2019" name="Int. J. Syst. Evol. Microbiol.">
        <title>The Global Catalogue of Microorganisms (GCM) 10K type strain sequencing project: providing services to taxonomists for standard genome sequencing and annotation.</title>
        <authorList>
            <consortium name="The Broad Institute Genomics Platform"/>
            <consortium name="The Broad Institute Genome Sequencing Center for Infectious Disease"/>
            <person name="Wu L."/>
            <person name="Ma J."/>
        </authorList>
    </citation>
    <scope>NUCLEOTIDE SEQUENCE [LARGE SCALE GENOMIC DNA]</scope>
    <source>
        <strain evidence="3">TBRC 7912</strain>
    </source>
</reference>
<sequence>MTRSTSCSAFAHGGPSPSTRDRCASGAGRKAYREAEGRRGGLYGPAATRVVAFRIGERAGRSAGVDGERSARADGRAVTDEHHDDEGNP</sequence>
<organism evidence="2 3">
    <name type="scientific">Streptosporangium jomthongense</name>
    <dbReference type="NCBI Taxonomy" id="1193683"/>
    <lineage>
        <taxon>Bacteria</taxon>
        <taxon>Bacillati</taxon>
        <taxon>Actinomycetota</taxon>
        <taxon>Actinomycetes</taxon>
        <taxon>Streptosporangiales</taxon>
        <taxon>Streptosporangiaceae</taxon>
        <taxon>Streptosporangium</taxon>
    </lineage>
</organism>
<evidence type="ECO:0000256" key="1">
    <source>
        <dbReference type="SAM" id="MobiDB-lite"/>
    </source>
</evidence>
<protein>
    <submittedName>
        <fullName evidence="2">Uncharacterized protein</fullName>
    </submittedName>
</protein>
<feature type="region of interest" description="Disordered" evidence="1">
    <location>
        <begin position="1"/>
        <end position="27"/>
    </location>
</feature>
<dbReference type="EMBL" id="JBHSBC010000019">
    <property type="protein sequence ID" value="MFC3982305.1"/>
    <property type="molecule type" value="Genomic_DNA"/>
</dbReference>
<proteinExistence type="predicted"/>
<keyword evidence="3" id="KW-1185">Reference proteome</keyword>
<feature type="region of interest" description="Disordered" evidence="1">
    <location>
        <begin position="57"/>
        <end position="89"/>
    </location>
</feature>
<name>A0ABV8F2T4_9ACTN</name>
<gene>
    <name evidence="2" type="ORF">ACFOYY_19330</name>
</gene>
<evidence type="ECO:0000313" key="2">
    <source>
        <dbReference type="EMBL" id="MFC3982305.1"/>
    </source>
</evidence>
<dbReference type="Proteomes" id="UP001595698">
    <property type="component" value="Unassembled WGS sequence"/>
</dbReference>
<accession>A0ABV8F2T4</accession>
<dbReference type="RefSeq" id="WP_386190475.1">
    <property type="nucleotide sequence ID" value="NZ_JBHSBC010000019.1"/>
</dbReference>